<dbReference type="PANTHER" id="PTHR42852:SF6">
    <property type="entry name" value="THIOL:DISULFIDE INTERCHANGE PROTEIN DSBE"/>
    <property type="match status" value="1"/>
</dbReference>
<protein>
    <submittedName>
        <fullName evidence="7">TlpA family protein disulfide reductase</fullName>
    </submittedName>
</protein>
<evidence type="ECO:0000256" key="3">
    <source>
        <dbReference type="ARBA" id="ARBA00023157"/>
    </source>
</evidence>
<evidence type="ECO:0000256" key="4">
    <source>
        <dbReference type="ARBA" id="ARBA00023284"/>
    </source>
</evidence>
<dbReference type="InterPro" id="IPR036249">
    <property type="entry name" value="Thioredoxin-like_sf"/>
</dbReference>
<evidence type="ECO:0000313" key="7">
    <source>
        <dbReference type="EMBL" id="MFD2863888.1"/>
    </source>
</evidence>
<dbReference type="EMBL" id="JBHUON010000003">
    <property type="protein sequence ID" value="MFD2863888.1"/>
    <property type="molecule type" value="Genomic_DNA"/>
</dbReference>
<dbReference type="PROSITE" id="PS51352">
    <property type="entry name" value="THIOREDOXIN_2"/>
    <property type="match status" value="1"/>
</dbReference>
<keyword evidence="5" id="KW-0732">Signal</keyword>
<comment type="caution">
    <text evidence="7">The sequence shown here is derived from an EMBL/GenBank/DDBJ whole genome shotgun (WGS) entry which is preliminary data.</text>
</comment>
<dbReference type="Pfam" id="PF08534">
    <property type="entry name" value="Redoxin"/>
    <property type="match status" value="1"/>
</dbReference>
<dbReference type="SUPFAM" id="SSF52833">
    <property type="entry name" value="Thioredoxin-like"/>
    <property type="match status" value="1"/>
</dbReference>
<dbReference type="PANTHER" id="PTHR42852">
    <property type="entry name" value="THIOL:DISULFIDE INTERCHANGE PROTEIN DSBE"/>
    <property type="match status" value="1"/>
</dbReference>
<proteinExistence type="predicted"/>
<evidence type="ECO:0000256" key="5">
    <source>
        <dbReference type="SAM" id="SignalP"/>
    </source>
</evidence>
<keyword evidence="2" id="KW-0201">Cytochrome c-type biogenesis</keyword>
<feature type="signal peptide" evidence="5">
    <location>
        <begin position="1"/>
        <end position="18"/>
    </location>
</feature>
<feature type="domain" description="Thioredoxin" evidence="6">
    <location>
        <begin position="350"/>
        <end position="492"/>
    </location>
</feature>
<dbReference type="Gene3D" id="3.40.30.10">
    <property type="entry name" value="Glutaredoxin"/>
    <property type="match status" value="1"/>
</dbReference>
<name>A0ABW5XLA6_9SPHI</name>
<keyword evidence="3" id="KW-1015">Disulfide bond</keyword>
<gene>
    <name evidence="7" type="ORF">ACFSYC_04235</name>
</gene>
<reference evidence="8" key="1">
    <citation type="journal article" date="2019" name="Int. J. Syst. Evol. Microbiol.">
        <title>The Global Catalogue of Microorganisms (GCM) 10K type strain sequencing project: providing services to taxonomists for standard genome sequencing and annotation.</title>
        <authorList>
            <consortium name="The Broad Institute Genomics Platform"/>
            <consortium name="The Broad Institute Genome Sequencing Center for Infectious Disease"/>
            <person name="Wu L."/>
            <person name="Ma J."/>
        </authorList>
    </citation>
    <scope>NUCLEOTIDE SEQUENCE [LARGE SCALE GENOMIC DNA]</scope>
    <source>
        <strain evidence="8">KCTC 52232</strain>
    </source>
</reference>
<organism evidence="7 8">
    <name type="scientific">Mucilaginibacter antarcticus</name>
    <dbReference type="NCBI Taxonomy" id="1855725"/>
    <lineage>
        <taxon>Bacteria</taxon>
        <taxon>Pseudomonadati</taxon>
        <taxon>Bacteroidota</taxon>
        <taxon>Sphingobacteriia</taxon>
        <taxon>Sphingobacteriales</taxon>
        <taxon>Sphingobacteriaceae</taxon>
        <taxon>Mucilaginibacter</taxon>
    </lineage>
</organism>
<keyword evidence="8" id="KW-1185">Reference proteome</keyword>
<dbReference type="InterPro" id="IPR013740">
    <property type="entry name" value="Redoxin"/>
</dbReference>
<evidence type="ECO:0000259" key="6">
    <source>
        <dbReference type="PROSITE" id="PS51352"/>
    </source>
</evidence>
<evidence type="ECO:0000256" key="2">
    <source>
        <dbReference type="ARBA" id="ARBA00022748"/>
    </source>
</evidence>
<sequence length="492" mass="55772">MKKLFAGALIALSINSLAQSKSATLSGKLIKSAGDSLVLDAGDHHPIKIAVDKNGAFKSTFKLDSGAYYAFTTGVLYLAPGMDLTINKPDTALVFAGKGSIENTIMRQINGSIKWHVPFGQAALFEKMVDTPPSDFLKEMDAYKADATKLLTDNKGLSPYFVKTQKQNIDYIIRWATDTYKTRYGKDPLVEKQQRELIRTFTTVEAMNASRNKLMELVGKMYAKRMEPKDHLMINKLAWADFDINNADLFKLSGNYRYMLDRKIAEMVSAEKMKTSYASNKSADEMTFDVTLKEISNPYIKQRLTFPTMRLLLRPSRDSVDAIYSKFMAMATDQYYKTQVETLYKSIKLYGKGGQTPLFVFDDVNNKPIALKDILKGNYVYIDIWATWCGPCIAEIPSLKKMEEKYHDKPIKFVSISIDADKDKEKWKSFVKDKQLGGIQVYAGRNSDFVTKYNVPFIPRFILLDPNGKIVSEDAERPSNPKLQEQLDKLLN</sequence>
<dbReference type="RefSeq" id="WP_377123869.1">
    <property type="nucleotide sequence ID" value="NZ_JBHUON010000003.1"/>
</dbReference>
<dbReference type="CDD" id="cd02966">
    <property type="entry name" value="TlpA_like_family"/>
    <property type="match status" value="1"/>
</dbReference>
<keyword evidence="4" id="KW-0676">Redox-active center</keyword>
<dbReference type="Proteomes" id="UP001597601">
    <property type="component" value="Unassembled WGS sequence"/>
</dbReference>
<evidence type="ECO:0000256" key="1">
    <source>
        <dbReference type="ARBA" id="ARBA00004196"/>
    </source>
</evidence>
<dbReference type="InterPro" id="IPR013766">
    <property type="entry name" value="Thioredoxin_domain"/>
</dbReference>
<evidence type="ECO:0000313" key="8">
    <source>
        <dbReference type="Proteomes" id="UP001597601"/>
    </source>
</evidence>
<accession>A0ABW5XLA6</accession>
<comment type="subcellular location">
    <subcellularLocation>
        <location evidence="1">Cell envelope</location>
    </subcellularLocation>
</comment>
<dbReference type="InterPro" id="IPR050553">
    <property type="entry name" value="Thioredoxin_ResA/DsbE_sf"/>
</dbReference>
<feature type="chain" id="PRO_5047227520" evidence="5">
    <location>
        <begin position="19"/>
        <end position="492"/>
    </location>
</feature>